<dbReference type="PANTHER" id="PTHR38589">
    <property type="entry name" value="BLR0621 PROTEIN"/>
    <property type="match status" value="1"/>
</dbReference>
<evidence type="ECO:0000256" key="6">
    <source>
        <dbReference type="ARBA" id="ARBA00023316"/>
    </source>
</evidence>
<dbReference type="InterPro" id="IPR038063">
    <property type="entry name" value="Transpep_catalytic_dom"/>
</dbReference>
<dbReference type="GO" id="GO:0016740">
    <property type="term" value="F:transferase activity"/>
    <property type="evidence" value="ECO:0007669"/>
    <property type="project" value="UniProtKB-KW"/>
</dbReference>
<dbReference type="EMBL" id="JARGYC010000016">
    <property type="protein sequence ID" value="MDF0600694.1"/>
    <property type="molecule type" value="Genomic_DNA"/>
</dbReference>
<keyword evidence="10" id="KW-1185">Reference proteome</keyword>
<feature type="active site" description="Proton donor/acceptor" evidence="7">
    <location>
        <position position="127"/>
    </location>
</feature>
<comment type="similarity">
    <text evidence="2">Belongs to the YkuD family.</text>
</comment>
<organism evidence="9 10">
    <name type="scientific">Psychromarinibacter sediminicola</name>
    <dbReference type="NCBI Taxonomy" id="3033385"/>
    <lineage>
        <taxon>Bacteria</taxon>
        <taxon>Pseudomonadati</taxon>
        <taxon>Pseudomonadota</taxon>
        <taxon>Alphaproteobacteria</taxon>
        <taxon>Rhodobacterales</taxon>
        <taxon>Paracoccaceae</taxon>
        <taxon>Psychromarinibacter</taxon>
    </lineage>
</organism>
<dbReference type="PANTHER" id="PTHR38589:SF1">
    <property type="entry name" value="BLR0621 PROTEIN"/>
    <property type="match status" value="1"/>
</dbReference>
<evidence type="ECO:0000313" key="10">
    <source>
        <dbReference type="Proteomes" id="UP001220964"/>
    </source>
</evidence>
<feature type="active site" description="Nucleophile" evidence="7">
    <location>
        <position position="139"/>
    </location>
</feature>
<dbReference type="SUPFAM" id="SSF141523">
    <property type="entry name" value="L,D-transpeptidase catalytic domain-like"/>
    <property type="match status" value="1"/>
</dbReference>
<evidence type="ECO:0000256" key="2">
    <source>
        <dbReference type="ARBA" id="ARBA00005992"/>
    </source>
</evidence>
<dbReference type="Pfam" id="PF03734">
    <property type="entry name" value="YkuD"/>
    <property type="match status" value="1"/>
</dbReference>
<name>A0AAE3NQP0_9RHOB</name>
<dbReference type="RefSeq" id="WP_275566837.1">
    <property type="nucleotide sequence ID" value="NZ_JARGYC010000016.1"/>
</dbReference>
<dbReference type="Gene3D" id="2.40.440.10">
    <property type="entry name" value="L,D-transpeptidase catalytic domain-like"/>
    <property type="match status" value="1"/>
</dbReference>
<evidence type="ECO:0000313" key="9">
    <source>
        <dbReference type="EMBL" id="MDF0600694.1"/>
    </source>
</evidence>
<keyword evidence="5 7" id="KW-0573">Peptidoglycan synthesis</keyword>
<dbReference type="Proteomes" id="UP001220964">
    <property type="component" value="Unassembled WGS sequence"/>
</dbReference>
<evidence type="ECO:0000256" key="5">
    <source>
        <dbReference type="ARBA" id="ARBA00022984"/>
    </source>
</evidence>
<evidence type="ECO:0000259" key="8">
    <source>
        <dbReference type="PROSITE" id="PS52029"/>
    </source>
</evidence>
<keyword evidence="4 7" id="KW-0133">Cell shape</keyword>
<dbReference type="PROSITE" id="PS52029">
    <property type="entry name" value="LD_TPASE"/>
    <property type="match status" value="1"/>
</dbReference>
<keyword evidence="6 7" id="KW-0961">Cell wall biogenesis/degradation</keyword>
<evidence type="ECO:0000256" key="1">
    <source>
        <dbReference type="ARBA" id="ARBA00004752"/>
    </source>
</evidence>
<evidence type="ECO:0000256" key="7">
    <source>
        <dbReference type="PROSITE-ProRule" id="PRU01373"/>
    </source>
</evidence>
<dbReference type="InterPro" id="IPR005490">
    <property type="entry name" value="LD_TPept_cat_dom"/>
</dbReference>
<accession>A0AAE3NQP0</accession>
<keyword evidence="3" id="KW-0808">Transferase</keyword>
<dbReference type="GO" id="GO:0071555">
    <property type="term" value="P:cell wall organization"/>
    <property type="evidence" value="ECO:0007669"/>
    <property type="project" value="UniProtKB-UniRule"/>
</dbReference>
<dbReference type="GO" id="GO:0004180">
    <property type="term" value="F:carboxypeptidase activity"/>
    <property type="evidence" value="ECO:0007669"/>
    <property type="project" value="UniProtKB-ARBA"/>
</dbReference>
<sequence length="168" mass="18497">MTPHDLVLTPRGLRVLGRTLPCAIGRTGITATKREGDGATPAGTHRITGCLYRPDRLARPNGWAQPIGPRDLWSDTPTALDYNRQVRAPYAASHEALRRADRLYDIVLLTDWNAAGTPHAGSAIFLHRWRKPRHPTEGCLALRADHLAWLVARIAPGTRLIVPAPSSR</sequence>
<feature type="domain" description="L,D-TPase catalytic" evidence="8">
    <location>
        <begin position="1"/>
        <end position="163"/>
    </location>
</feature>
<dbReference type="GO" id="GO:0009252">
    <property type="term" value="P:peptidoglycan biosynthetic process"/>
    <property type="evidence" value="ECO:0007669"/>
    <property type="project" value="UniProtKB-KW"/>
</dbReference>
<evidence type="ECO:0000256" key="3">
    <source>
        <dbReference type="ARBA" id="ARBA00022679"/>
    </source>
</evidence>
<gene>
    <name evidence="9" type="ORF">P1J78_08130</name>
</gene>
<proteinExistence type="inferred from homology"/>
<protein>
    <submittedName>
        <fullName evidence="9">L,D-transpeptidase family protein</fullName>
    </submittedName>
</protein>
<dbReference type="GO" id="GO:0008360">
    <property type="term" value="P:regulation of cell shape"/>
    <property type="evidence" value="ECO:0007669"/>
    <property type="project" value="UniProtKB-UniRule"/>
</dbReference>
<dbReference type="CDD" id="cd16913">
    <property type="entry name" value="YkuD_like"/>
    <property type="match status" value="1"/>
</dbReference>
<dbReference type="AlphaFoldDB" id="A0AAE3NQP0"/>
<reference evidence="9" key="1">
    <citation type="submission" date="2023-03" db="EMBL/GenBank/DDBJ databases">
        <title>Multiphase analysis and comparison of six strains from genera Psychromarinibacter, Lutimaribacter, and Maritimibacter, including a novel species: Psychromarinibacter sediminicola sp. nov.</title>
        <authorList>
            <person name="Wang Y.-H."/>
            <person name="Ye M.-Q."/>
            <person name="Du Z.-J."/>
        </authorList>
    </citation>
    <scope>NUCLEOTIDE SEQUENCE</scope>
    <source>
        <strain evidence="9">C21-152</strain>
    </source>
</reference>
<evidence type="ECO:0000256" key="4">
    <source>
        <dbReference type="ARBA" id="ARBA00022960"/>
    </source>
</evidence>
<comment type="caution">
    <text evidence="9">The sequence shown here is derived from an EMBL/GenBank/DDBJ whole genome shotgun (WGS) entry which is preliminary data.</text>
</comment>
<comment type="pathway">
    <text evidence="1 7">Cell wall biogenesis; peptidoglycan biosynthesis.</text>
</comment>